<dbReference type="OrthoDB" id="2506647at2759"/>
<dbReference type="AlphaFoldDB" id="A0A0M4EPM2"/>
<keyword evidence="1" id="KW-0732">Signal</keyword>
<dbReference type="SMR" id="A0A0M4EPM2"/>
<feature type="chain" id="PRO_5005793569" evidence="1">
    <location>
        <begin position="24"/>
        <end position="217"/>
    </location>
</feature>
<dbReference type="Gene3D" id="3.90.280.10">
    <property type="entry name" value="PEBP-like"/>
    <property type="match status" value="1"/>
</dbReference>
<evidence type="ECO:0000313" key="2">
    <source>
        <dbReference type="EMBL" id="ALC46814.1"/>
    </source>
</evidence>
<dbReference type="OMA" id="YKQRDYT"/>
<dbReference type="InterPro" id="IPR008914">
    <property type="entry name" value="PEBP"/>
</dbReference>
<feature type="signal peptide" evidence="1">
    <location>
        <begin position="1"/>
        <end position="23"/>
    </location>
</feature>
<dbReference type="InterPro" id="IPR036610">
    <property type="entry name" value="PEBP-like_sf"/>
</dbReference>
<protein>
    <submittedName>
        <fullName evidence="2">CG17917</fullName>
    </submittedName>
</protein>
<keyword evidence="3" id="KW-1185">Reference proteome</keyword>
<proteinExistence type="predicted"/>
<sequence length="217" mass="24680">MCIKRFWLLSLCASLACYAAGHATEDSETEVSKFLRHLDVIPDVLDMGPQEFLNVTYAGNIRADRGVELQPMQVRDKPTVNWIAGKDNYYTLIMVDSDWPNKEHPKRTEFLHWLVVNIPGSKLEMGDVRASYVGAMPPKKSGLHRYVLLLYKQSEHMMFDFDKVPNHSDQGRTAFSTKQFAKLYKLKVPLAGNFFTSSWSSDVPALHKAIMPGEIKT</sequence>
<evidence type="ECO:0000256" key="1">
    <source>
        <dbReference type="SAM" id="SignalP"/>
    </source>
</evidence>
<dbReference type="PANTHER" id="PTHR11362:SF44">
    <property type="entry name" value="PHOSPHATIDYLETHANOLAMINE-BINDING PROTEIN"/>
    <property type="match status" value="1"/>
</dbReference>
<dbReference type="SUPFAM" id="SSF49777">
    <property type="entry name" value="PEBP-like"/>
    <property type="match status" value="1"/>
</dbReference>
<reference evidence="2 3" key="1">
    <citation type="submission" date="2015-08" db="EMBL/GenBank/DDBJ databases">
        <title>Ancestral chromatin configuration constrains chromatin evolution on differentiating sex chromosomes in Drosophila.</title>
        <authorList>
            <person name="Zhou Q."/>
            <person name="Bachtrog D."/>
        </authorList>
    </citation>
    <scope>NUCLEOTIDE SEQUENCE [LARGE SCALE GENOMIC DNA]</scope>
    <source>
        <tissue evidence="2">Whole larvae</tissue>
    </source>
</reference>
<dbReference type="Pfam" id="PF01161">
    <property type="entry name" value="PBP"/>
    <property type="match status" value="1"/>
</dbReference>
<dbReference type="Proteomes" id="UP000494163">
    <property type="component" value="Chromosome 3R"/>
</dbReference>
<dbReference type="CDD" id="cd00866">
    <property type="entry name" value="PEBP_euk"/>
    <property type="match status" value="1"/>
</dbReference>
<dbReference type="PANTHER" id="PTHR11362">
    <property type="entry name" value="PHOSPHATIDYLETHANOLAMINE-BINDING PROTEIN"/>
    <property type="match status" value="1"/>
</dbReference>
<dbReference type="STRING" id="30019.A0A0M4EPM2"/>
<name>A0A0M4EPM2_DROBS</name>
<gene>
    <name evidence="2" type="ORF">Dbus_chr3Rg1564</name>
</gene>
<evidence type="ECO:0000313" key="3">
    <source>
        <dbReference type="Proteomes" id="UP000494163"/>
    </source>
</evidence>
<dbReference type="EMBL" id="CP012526">
    <property type="protein sequence ID" value="ALC46814.1"/>
    <property type="molecule type" value="Genomic_DNA"/>
</dbReference>
<organism evidence="2 3">
    <name type="scientific">Drosophila busckii</name>
    <name type="common">Fruit fly</name>
    <dbReference type="NCBI Taxonomy" id="30019"/>
    <lineage>
        <taxon>Eukaryota</taxon>
        <taxon>Metazoa</taxon>
        <taxon>Ecdysozoa</taxon>
        <taxon>Arthropoda</taxon>
        <taxon>Hexapoda</taxon>
        <taxon>Insecta</taxon>
        <taxon>Pterygota</taxon>
        <taxon>Neoptera</taxon>
        <taxon>Endopterygota</taxon>
        <taxon>Diptera</taxon>
        <taxon>Brachycera</taxon>
        <taxon>Muscomorpha</taxon>
        <taxon>Ephydroidea</taxon>
        <taxon>Drosophilidae</taxon>
        <taxon>Drosophila</taxon>
    </lineage>
</organism>
<accession>A0A0M4EPM2</accession>
<dbReference type="InterPro" id="IPR035810">
    <property type="entry name" value="PEBP_euk"/>
</dbReference>
<dbReference type="PROSITE" id="PS51257">
    <property type="entry name" value="PROKAR_LIPOPROTEIN"/>
    <property type="match status" value="1"/>
</dbReference>